<sequence>MGASCNSLGRKSVTLLIPSGFASAAIIHTGSIGTGPFICTFGVDITDSEFVPVDAANSIFDNWADAILPEMTQYLTLDRVILTVGSNTGNGSVESTRTALPGGVAAGDYPPRAQSAIIRKSTAQLGRAGRGRMFVPGVLDEPDVGADGILDPVRQAELTSAFIVLLGALADDTSEGQVSTPMRLLHSSNETPSVVLGMACANKVGWVRGRIR</sequence>
<protein>
    <submittedName>
        <fullName evidence="1">Uncharacterized protein</fullName>
    </submittedName>
</protein>
<name>A0A0H5QNA8_9ZZZZ</name>
<reference evidence="1" key="2">
    <citation type="submission" date="2015-07" db="EMBL/GenBank/DDBJ databases">
        <title>Plasmids, circular viruses and viroids from rat gut.</title>
        <authorList>
            <person name="Jorgensen T.J."/>
            <person name="Hansen M.A."/>
            <person name="Xu Z."/>
            <person name="Tabak M.A."/>
            <person name="Sorensen S.J."/>
            <person name="Hansen L.H."/>
        </authorList>
    </citation>
    <scope>NUCLEOTIDE SEQUENCE</scope>
    <source>
        <strain evidence="1">RGFK1440</strain>
    </source>
</reference>
<dbReference type="AlphaFoldDB" id="A0A0H5QNA8"/>
<dbReference type="EMBL" id="LN853984">
    <property type="protein sequence ID" value="CRY97247.1"/>
    <property type="molecule type" value="Genomic_DNA"/>
</dbReference>
<proteinExistence type="predicted"/>
<evidence type="ECO:0000313" key="1">
    <source>
        <dbReference type="EMBL" id="CRY97247.1"/>
    </source>
</evidence>
<organism evidence="1">
    <name type="scientific">uncultured prokaryote</name>
    <dbReference type="NCBI Taxonomy" id="198431"/>
    <lineage>
        <taxon>unclassified sequences</taxon>
        <taxon>environmental samples</taxon>
    </lineage>
</organism>
<accession>A0A0H5QNA8</accession>
<reference evidence="1" key="1">
    <citation type="submission" date="2015-06" db="EMBL/GenBank/DDBJ databases">
        <authorList>
            <person name="Joergensen T."/>
        </authorList>
    </citation>
    <scope>NUCLEOTIDE SEQUENCE</scope>
    <source>
        <strain evidence="1">RGFK1440</strain>
    </source>
</reference>